<comment type="subunit">
    <text evidence="2 5">Homopentamer.</text>
</comment>
<feature type="domain" description="Flagellar hook-associated protein 2 C-terminal" evidence="7">
    <location>
        <begin position="221"/>
        <end position="439"/>
    </location>
</feature>
<keyword evidence="3" id="KW-0175">Coiled coil</keyword>
<dbReference type="Pfam" id="PF07195">
    <property type="entry name" value="FliD_C"/>
    <property type="match status" value="1"/>
</dbReference>
<dbReference type="GO" id="GO:0071973">
    <property type="term" value="P:bacterial-type flagellum-dependent cell motility"/>
    <property type="evidence" value="ECO:0007669"/>
    <property type="project" value="TreeGrafter"/>
</dbReference>
<sequence length="455" mass="46473">MATNSSNGVNLGSSSIDVPTIVSNLVNLKKAAPQKALDAKTSDNTTKISAVGNFNSALISLQNALKGFTDGSAFNSQKITIGDNTVLTASADATAKPGNFNINVTQLAVAQKTTSQAYASSKSAVGTGNLTIAVGSKSMSFSLDGTNNTLQNVADKINNAKDNPGVTAAVINGSDGAHLVLTSSATGAANAFTVTSSGGDGNLAALNFNPATDAAKATTQAQDAKFTIDNTPATSASNTVTSAISGVTLTLAKTGPSSVTLANDPSTVTSQMTSLVNAYNSFIGTYQTLTKYDPTNQQVGALIGDATVSSIKSQISNLIGQRVPGNGSVGSLSDLGVSFQVDGTLKLDSTKLTNALTNNPTGVQSLLSGANGIGPSLDKMITSWTGSNGIVTQRIANLNQTKKDLADQQTALDSQMSDYSDRLTKQYTALDTLMTKLQSTSSYIAQQFTALTKSS</sequence>
<dbReference type="InterPro" id="IPR010809">
    <property type="entry name" value="FliD_C"/>
</dbReference>
<comment type="function">
    <text evidence="5">Required for morphogenesis and for the elongation of the flagellar filament by facilitating polymerization of the flagellin monomers at the tip of growing filament. Forms a capping structure, which prevents flagellin subunits (transported through the central channel of the flagellum) from leaking out without polymerization at the distal end.</text>
</comment>
<keyword evidence="4 5" id="KW-0975">Bacterial flagellum</keyword>
<evidence type="ECO:0000256" key="1">
    <source>
        <dbReference type="ARBA" id="ARBA00009764"/>
    </source>
</evidence>
<evidence type="ECO:0000259" key="6">
    <source>
        <dbReference type="Pfam" id="PF02465"/>
    </source>
</evidence>
<dbReference type="RefSeq" id="WP_166949710.1">
    <property type="nucleotide sequence ID" value="NZ_CP077072.1"/>
</dbReference>
<comment type="similarity">
    <text evidence="1 5">Belongs to the FliD family.</text>
</comment>
<proteinExistence type="inferred from homology"/>
<keyword evidence="8" id="KW-0966">Cell projection</keyword>
<dbReference type="GO" id="GO:0005576">
    <property type="term" value="C:extracellular region"/>
    <property type="evidence" value="ECO:0007669"/>
    <property type="project" value="UniProtKB-SubCell"/>
</dbReference>
<evidence type="ECO:0000256" key="5">
    <source>
        <dbReference type="RuleBase" id="RU362066"/>
    </source>
</evidence>
<dbReference type="PANTHER" id="PTHR30288">
    <property type="entry name" value="FLAGELLAR CAP/ASSEMBLY PROTEIN FLID"/>
    <property type="match status" value="1"/>
</dbReference>
<dbReference type="InterPro" id="IPR003481">
    <property type="entry name" value="FliD_N"/>
</dbReference>
<feature type="domain" description="Flagellar hook-associated protein 2 N-terminal" evidence="6">
    <location>
        <begin position="14"/>
        <end position="111"/>
    </location>
</feature>
<dbReference type="Pfam" id="PF07196">
    <property type="entry name" value="Flagellin_IN"/>
    <property type="match status" value="1"/>
</dbReference>
<dbReference type="GO" id="GO:0009421">
    <property type="term" value="C:bacterial-type flagellum filament cap"/>
    <property type="evidence" value="ECO:0007669"/>
    <property type="project" value="InterPro"/>
</dbReference>
<dbReference type="PANTHER" id="PTHR30288:SF0">
    <property type="entry name" value="FLAGELLAR HOOK-ASSOCIATED PROTEIN 2"/>
    <property type="match status" value="1"/>
</dbReference>
<dbReference type="GO" id="GO:0007155">
    <property type="term" value="P:cell adhesion"/>
    <property type="evidence" value="ECO:0007669"/>
    <property type="project" value="InterPro"/>
</dbReference>
<evidence type="ECO:0000313" key="9">
    <source>
        <dbReference type="Proteomes" id="UP000490980"/>
    </source>
</evidence>
<evidence type="ECO:0000259" key="7">
    <source>
        <dbReference type="Pfam" id="PF07195"/>
    </source>
</evidence>
<dbReference type="InterPro" id="IPR040026">
    <property type="entry name" value="FliD"/>
</dbReference>
<accession>A0A7X5ZJD5</accession>
<comment type="caution">
    <text evidence="8">The sequence shown here is derived from an EMBL/GenBank/DDBJ whole genome shotgun (WGS) entry which is preliminary data.</text>
</comment>
<name>A0A7X5ZJD5_9GAMM</name>
<reference evidence="8 9" key="1">
    <citation type="submission" date="2020-03" db="EMBL/GenBank/DDBJ databases">
        <authorList>
            <person name="Lai Q."/>
        </authorList>
    </citation>
    <scope>NUCLEOTIDE SEQUENCE [LARGE SCALE GENOMIC DNA]</scope>
    <source>
        <strain evidence="8 9">CCUG 25036</strain>
    </source>
</reference>
<evidence type="ECO:0000256" key="3">
    <source>
        <dbReference type="ARBA" id="ARBA00023054"/>
    </source>
</evidence>
<keyword evidence="5" id="KW-0964">Secreted</keyword>
<dbReference type="EMBL" id="JAARLZ010000008">
    <property type="protein sequence ID" value="NII07640.1"/>
    <property type="molecule type" value="Genomic_DNA"/>
</dbReference>
<organism evidence="8 9">
    <name type="scientific">Luteibacter anthropi</name>
    <dbReference type="NCBI Taxonomy" id="564369"/>
    <lineage>
        <taxon>Bacteria</taxon>
        <taxon>Pseudomonadati</taxon>
        <taxon>Pseudomonadota</taxon>
        <taxon>Gammaproteobacteria</taxon>
        <taxon>Lysobacterales</taxon>
        <taxon>Rhodanobacteraceae</taxon>
        <taxon>Luteibacter</taxon>
    </lineage>
</organism>
<keyword evidence="8" id="KW-0969">Cilium</keyword>
<dbReference type="InterPro" id="IPR010810">
    <property type="entry name" value="Flagellin_hook_IN_motif"/>
</dbReference>
<keyword evidence="8" id="KW-0282">Flagellum</keyword>
<dbReference type="Pfam" id="PF02465">
    <property type="entry name" value="FliD_N"/>
    <property type="match status" value="1"/>
</dbReference>
<protein>
    <recommendedName>
        <fullName evidence="5">Flagellar hook-associated protein 2</fullName>
        <shortName evidence="5">HAP2</shortName>
    </recommendedName>
    <alternativeName>
        <fullName evidence="5">Flagellar cap protein</fullName>
    </alternativeName>
</protein>
<dbReference type="AlphaFoldDB" id="A0A7X5ZJD5"/>
<evidence type="ECO:0000256" key="2">
    <source>
        <dbReference type="ARBA" id="ARBA00011255"/>
    </source>
</evidence>
<keyword evidence="9" id="KW-1185">Reference proteome</keyword>
<comment type="subcellular location">
    <subcellularLocation>
        <location evidence="5">Secreted</location>
    </subcellularLocation>
    <subcellularLocation>
        <location evidence="5">Bacterial flagellum</location>
    </subcellularLocation>
</comment>
<evidence type="ECO:0000256" key="4">
    <source>
        <dbReference type="ARBA" id="ARBA00023143"/>
    </source>
</evidence>
<dbReference type="Proteomes" id="UP000490980">
    <property type="component" value="Unassembled WGS sequence"/>
</dbReference>
<evidence type="ECO:0000313" key="8">
    <source>
        <dbReference type="EMBL" id="NII07640.1"/>
    </source>
</evidence>
<dbReference type="GO" id="GO:0009424">
    <property type="term" value="C:bacterial-type flagellum hook"/>
    <property type="evidence" value="ECO:0007669"/>
    <property type="project" value="UniProtKB-UniRule"/>
</dbReference>
<gene>
    <name evidence="8" type="primary">fliD</name>
    <name evidence="8" type="ORF">HBF25_14740</name>
</gene>